<sequence length="493" mass="55601">MRYHNTYVKLDTRLYNRQLPTPLNNPRAGHFNTQVAEQLGWADDDDLMARWVEIIGGHYVPTEFAPLSMAYAGHQFGQWAGQLGDGRGLLMAQVIDNNDQLQDLHLKGSGLTPYSRMGDGRAVLRSTIREYLCGHALINLGIPSSNALGFVVSDTPVRRERIEAGAAMMRVADSHIRLGHVEWIASFAPDLLGEFTDYMIDTYYPECRDSASPVLAFLESVVTRTARMIADWQLIGFAHGVMNTDNLSITGSTLDFGPFGFMERFNPAWINNHSDHSGRYAFQNQPAIGHWNMNTWLPHFMRLTQAGVTRDSLADCLSVYEPTFMQHYQIGLCQKLGLPHQSASLTLAFEFLTLLEDNLLDYTNSFRSLLALVAPTDFPYEQQLLETMLTELNAEALEVWQDWSTRYLTFIGQQIHLTKQQTIESMRTNNPVYVLRNSMAQHAIDAAEQGQFEEVARLFELLSTPYIVQDIATDLDSRPPMPNAPQLPISCSS</sequence>
<comment type="catalytic activity">
    <reaction evidence="8">
        <text>L-tyrosyl-[protein] + UTP = O-(5'-uridylyl)-L-tyrosyl-[protein] + diphosphate</text>
        <dbReference type="Rhea" id="RHEA:83887"/>
        <dbReference type="Rhea" id="RHEA-COMP:10136"/>
        <dbReference type="Rhea" id="RHEA-COMP:20238"/>
        <dbReference type="ChEBI" id="CHEBI:33019"/>
        <dbReference type="ChEBI" id="CHEBI:46398"/>
        <dbReference type="ChEBI" id="CHEBI:46858"/>
        <dbReference type="ChEBI" id="CHEBI:90602"/>
    </reaction>
</comment>
<feature type="binding site" evidence="8">
    <location>
        <position position="255"/>
    </location>
    <ligand>
        <name>ATP</name>
        <dbReference type="ChEBI" id="CHEBI:30616"/>
    </ligand>
</feature>
<feature type="binding site" evidence="8">
    <location>
        <position position="119"/>
    </location>
    <ligand>
        <name>ATP</name>
        <dbReference type="ChEBI" id="CHEBI:30616"/>
    </ligand>
</feature>
<keyword evidence="8" id="KW-0464">Manganese</keyword>
<keyword evidence="4 8" id="KW-0479">Metal-binding</keyword>
<dbReference type="Proteomes" id="UP000321903">
    <property type="component" value="Unassembled WGS sequence"/>
</dbReference>
<reference evidence="10 11" key="1">
    <citation type="submission" date="2019-08" db="EMBL/GenBank/DDBJ databases">
        <title>Genome sequence of Psychrobacter frigidicola ACAM304 (type strain).</title>
        <authorList>
            <person name="Bowman J.P."/>
        </authorList>
    </citation>
    <scope>NUCLEOTIDE SEQUENCE [LARGE SCALE GENOMIC DNA]</scope>
    <source>
        <strain evidence="10 11">ACAM 304</strain>
    </source>
</reference>
<dbReference type="EC" id="2.7.7.108" evidence="8"/>
<comment type="cofactor">
    <cofactor evidence="8">
        <name>Mg(2+)</name>
        <dbReference type="ChEBI" id="CHEBI:18420"/>
    </cofactor>
    <cofactor evidence="8">
        <name>Mn(2+)</name>
        <dbReference type="ChEBI" id="CHEBI:29035"/>
    </cofactor>
</comment>
<feature type="binding site" evidence="8">
    <location>
        <position position="86"/>
    </location>
    <ligand>
        <name>ATP</name>
        <dbReference type="ChEBI" id="CHEBI:30616"/>
    </ligand>
</feature>
<comment type="catalytic activity">
    <reaction evidence="8">
        <text>L-seryl-[protein] + UTP = O-(5'-uridylyl)-L-seryl-[protein] + diphosphate</text>
        <dbReference type="Rhea" id="RHEA:64604"/>
        <dbReference type="Rhea" id="RHEA-COMP:9863"/>
        <dbReference type="Rhea" id="RHEA-COMP:16635"/>
        <dbReference type="ChEBI" id="CHEBI:29999"/>
        <dbReference type="ChEBI" id="CHEBI:33019"/>
        <dbReference type="ChEBI" id="CHEBI:46398"/>
        <dbReference type="ChEBI" id="CHEBI:156051"/>
    </reaction>
</comment>
<evidence type="ECO:0000256" key="5">
    <source>
        <dbReference type="ARBA" id="ARBA00022741"/>
    </source>
</evidence>
<dbReference type="OrthoDB" id="9776281at2"/>
<proteinExistence type="inferred from homology"/>
<feature type="region of interest" description="Disordered" evidence="9">
    <location>
        <begin position="474"/>
        <end position="493"/>
    </location>
</feature>
<comment type="function">
    <text evidence="8">Nucleotidyltransferase involved in the post-translational modification of proteins. It can catalyze the addition of adenosine monophosphate (AMP) or uridine monophosphate (UMP) to a protein, resulting in modifications known as AMPylation and UMPylation.</text>
</comment>
<feature type="binding site" evidence="8">
    <location>
        <position position="255"/>
    </location>
    <ligand>
        <name>Mg(2+)</name>
        <dbReference type="ChEBI" id="CHEBI:18420"/>
    </ligand>
</feature>
<feature type="binding site" evidence="8">
    <location>
        <position position="246"/>
    </location>
    <ligand>
        <name>Mg(2+)</name>
        <dbReference type="ChEBI" id="CHEBI:18420"/>
    </ligand>
</feature>
<keyword evidence="2 8" id="KW-0808">Transferase</keyword>
<evidence type="ECO:0000256" key="6">
    <source>
        <dbReference type="ARBA" id="ARBA00022840"/>
    </source>
</evidence>
<evidence type="ECO:0000256" key="4">
    <source>
        <dbReference type="ARBA" id="ARBA00022723"/>
    </source>
</evidence>
<evidence type="ECO:0000256" key="2">
    <source>
        <dbReference type="ARBA" id="ARBA00022679"/>
    </source>
</evidence>
<keyword evidence="6 8" id="KW-0067">ATP-binding</keyword>
<evidence type="ECO:0000313" key="11">
    <source>
        <dbReference type="Proteomes" id="UP000321903"/>
    </source>
</evidence>
<protein>
    <recommendedName>
        <fullName evidence="8">Protein nucleotidyltransferase YdiU</fullName>
        <ecNumber evidence="8">2.7.7.-</ecNumber>
    </recommendedName>
    <alternativeName>
        <fullName evidence="8">Protein adenylyltransferase YdiU</fullName>
        <ecNumber evidence="8">2.7.7.108</ecNumber>
    </alternativeName>
    <alternativeName>
        <fullName evidence="8">Protein uridylyltransferase YdiU</fullName>
        <ecNumber evidence="8">2.7.7.-</ecNumber>
    </alternativeName>
</protein>
<comment type="catalytic activity">
    <reaction evidence="8">
        <text>L-tyrosyl-[protein] + ATP = O-(5'-adenylyl)-L-tyrosyl-[protein] + diphosphate</text>
        <dbReference type="Rhea" id="RHEA:54288"/>
        <dbReference type="Rhea" id="RHEA-COMP:10136"/>
        <dbReference type="Rhea" id="RHEA-COMP:13846"/>
        <dbReference type="ChEBI" id="CHEBI:30616"/>
        <dbReference type="ChEBI" id="CHEBI:33019"/>
        <dbReference type="ChEBI" id="CHEBI:46858"/>
        <dbReference type="ChEBI" id="CHEBI:83624"/>
        <dbReference type="EC" id="2.7.7.108"/>
    </reaction>
</comment>
<evidence type="ECO:0000256" key="8">
    <source>
        <dbReference type="HAMAP-Rule" id="MF_00692"/>
    </source>
</evidence>
<feature type="binding site" evidence="8">
    <location>
        <position position="107"/>
    </location>
    <ligand>
        <name>ATP</name>
        <dbReference type="ChEBI" id="CHEBI:30616"/>
    </ligand>
</feature>
<feature type="binding site" evidence="8">
    <location>
        <position position="84"/>
    </location>
    <ligand>
        <name>ATP</name>
        <dbReference type="ChEBI" id="CHEBI:30616"/>
    </ligand>
</feature>
<comment type="caution">
    <text evidence="10">The sequence shown here is derived from an EMBL/GenBank/DDBJ whole genome shotgun (WGS) entry which is preliminary data.</text>
</comment>
<comment type="catalytic activity">
    <reaction evidence="8">
        <text>L-histidyl-[protein] + UTP = N(tele)-(5'-uridylyl)-L-histidyl-[protein] + diphosphate</text>
        <dbReference type="Rhea" id="RHEA:83891"/>
        <dbReference type="Rhea" id="RHEA-COMP:9745"/>
        <dbReference type="Rhea" id="RHEA-COMP:20239"/>
        <dbReference type="ChEBI" id="CHEBI:29979"/>
        <dbReference type="ChEBI" id="CHEBI:33019"/>
        <dbReference type="ChEBI" id="CHEBI:46398"/>
        <dbReference type="ChEBI" id="CHEBI:233474"/>
    </reaction>
</comment>
<keyword evidence="5 8" id="KW-0547">Nucleotide-binding</keyword>
<keyword evidence="7 8" id="KW-0460">Magnesium</keyword>
<dbReference type="EC" id="2.7.7.-" evidence="8"/>
<dbReference type="PANTHER" id="PTHR32057">
    <property type="entry name" value="PROTEIN ADENYLYLTRANSFERASE SELO, MITOCHONDRIAL"/>
    <property type="match status" value="1"/>
</dbReference>
<dbReference type="RefSeq" id="WP_147222172.1">
    <property type="nucleotide sequence ID" value="NZ_CAJGYY010000001.1"/>
</dbReference>
<dbReference type="NCBIfam" id="NF000658">
    <property type="entry name" value="PRK00029.1"/>
    <property type="match status" value="1"/>
</dbReference>
<organism evidence="10 11">
    <name type="scientific">Psychrobacter frigidicola</name>
    <dbReference type="NCBI Taxonomy" id="45611"/>
    <lineage>
        <taxon>Bacteria</taxon>
        <taxon>Pseudomonadati</taxon>
        <taxon>Pseudomonadota</taxon>
        <taxon>Gammaproteobacteria</taxon>
        <taxon>Moraxellales</taxon>
        <taxon>Moraxellaceae</taxon>
        <taxon>Psychrobacter</taxon>
    </lineage>
</organism>
<comment type="catalytic activity">
    <reaction evidence="8">
        <text>L-seryl-[protein] + ATP = 3-O-(5'-adenylyl)-L-seryl-[protein] + diphosphate</text>
        <dbReference type="Rhea" id="RHEA:58120"/>
        <dbReference type="Rhea" id="RHEA-COMP:9863"/>
        <dbReference type="Rhea" id="RHEA-COMP:15073"/>
        <dbReference type="ChEBI" id="CHEBI:29999"/>
        <dbReference type="ChEBI" id="CHEBI:30616"/>
        <dbReference type="ChEBI" id="CHEBI:33019"/>
        <dbReference type="ChEBI" id="CHEBI:142516"/>
        <dbReference type="EC" id="2.7.7.108"/>
    </reaction>
</comment>
<dbReference type="AlphaFoldDB" id="A0A5C7A5Y4"/>
<feature type="binding site" evidence="8">
    <location>
        <position position="170"/>
    </location>
    <ligand>
        <name>ATP</name>
        <dbReference type="ChEBI" id="CHEBI:30616"/>
    </ligand>
</feature>
<dbReference type="Pfam" id="PF02696">
    <property type="entry name" value="SelO"/>
    <property type="match status" value="1"/>
</dbReference>
<dbReference type="GO" id="GO:0070733">
    <property type="term" value="F:AMPylase activity"/>
    <property type="evidence" value="ECO:0007669"/>
    <property type="project" value="UniProtKB-EC"/>
</dbReference>
<dbReference type="PANTHER" id="PTHR32057:SF14">
    <property type="entry name" value="PROTEIN ADENYLYLTRANSFERASE SELO, MITOCHONDRIAL"/>
    <property type="match status" value="1"/>
</dbReference>
<evidence type="ECO:0000256" key="3">
    <source>
        <dbReference type="ARBA" id="ARBA00022695"/>
    </source>
</evidence>
<evidence type="ECO:0000256" key="9">
    <source>
        <dbReference type="SAM" id="MobiDB-lite"/>
    </source>
</evidence>
<keyword evidence="11" id="KW-1185">Reference proteome</keyword>
<dbReference type="HAMAP" id="MF_00692">
    <property type="entry name" value="SelO"/>
    <property type="match status" value="1"/>
</dbReference>
<comment type="catalytic activity">
    <reaction evidence="8">
        <text>L-threonyl-[protein] + ATP = 3-O-(5'-adenylyl)-L-threonyl-[protein] + diphosphate</text>
        <dbReference type="Rhea" id="RHEA:54292"/>
        <dbReference type="Rhea" id="RHEA-COMP:11060"/>
        <dbReference type="Rhea" id="RHEA-COMP:13847"/>
        <dbReference type="ChEBI" id="CHEBI:30013"/>
        <dbReference type="ChEBI" id="CHEBI:30616"/>
        <dbReference type="ChEBI" id="CHEBI:33019"/>
        <dbReference type="ChEBI" id="CHEBI:138113"/>
        <dbReference type="EC" id="2.7.7.108"/>
    </reaction>
</comment>
<evidence type="ECO:0000256" key="7">
    <source>
        <dbReference type="ARBA" id="ARBA00022842"/>
    </source>
</evidence>
<feature type="binding site" evidence="8">
    <location>
        <position position="177"/>
    </location>
    <ligand>
        <name>ATP</name>
        <dbReference type="ChEBI" id="CHEBI:30616"/>
    </ligand>
</feature>
<evidence type="ECO:0000256" key="1">
    <source>
        <dbReference type="ARBA" id="ARBA00009747"/>
    </source>
</evidence>
<dbReference type="GO" id="GO:0000287">
    <property type="term" value="F:magnesium ion binding"/>
    <property type="evidence" value="ECO:0007669"/>
    <property type="project" value="UniProtKB-UniRule"/>
</dbReference>
<keyword evidence="3 8" id="KW-0548">Nucleotidyltransferase</keyword>
<accession>A0A5C7A5Y4</accession>
<feature type="active site" description="Proton acceptor" evidence="8">
    <location>
        <position position="245"/>
    </location>
</feature>
<gene>
    <name evidence="8" type="primary">ydiU</name>
    <name evidence="8" type="synonym">selO</name>
    <name evidence="10" type="ORF">ES754_03745</name>
</gene>
<feature type="binding site" evidence="8">
    <location>
        <position position="87"/>
    </location>
    <ligand>
        <name>ATP</name>
        <dbReference type="ChEBI" id="CHEBI:30616"/>
    </ligand>
</feature>
<name>A0A5C7A5Y4_9GAMM</name>
<dbReference type="EMBL" id="VORZ01000001">
    <property type="protein sequence ID" value="TXD98070.1"/>
    <property type="molecule type" value="Genomic_DNA"/>
</dbReference>
<dbReference type="GO" id="GO:0030145">
    <property type="term" value="F:manganese ion binding"/>
    <property type="evidence" value="ECO:0007669"/>
    <property type="project" value="UniProtKB-UniRule"/>
</dbReference>
<comment type="similarity">
    <text evidence="1 8">Belongs to the SELO family.</text>
</comment>
<dbReference type="InterPro" id="IPR003846">
    <property type="entry name" value="SelO"/>
</dbReference>
<dbReference type="GO" id="GO:0005524">
    <property type="term" value="F:ATP binding"/>
    <property type="evidence" value="ECO:0007669"/>
    <property type="project" value="UniProtKB-UniRule"/>
</dbReference>
<feature type="binding site" evidence="8">
    <location>
        <position position="120"/>
    </location>
    <ligand>
        <name>ATP</name>
        <dbReference type="ChEBI" id="CHEBI:30616"/>
    </ligand>
</feature>
<evidence type="ECO:0000313" key="10">
    <source>
        <dbReference type="EMBL" id="TXD98070.1"/>
    </source>
</evidence>